<proteinExistence type="predicted"/>
<name>A0AAD9RF72_9HYME</name>
<keyword evidence="5" id="KW-1185">Reference proteome</keyword>
<comment type="caution">
    <text evidence="4">The sequence shown here is derived from an EMBL/GenBank/DDBJ whole genome shotgun (WGS) entry which is preliminary data.</text>
</comment>
<dbReference type="InterPro" id="IPR027806">
    <property type="entry name" value="HARBI1_dom"/>
</dbReference>
<dbReference type="Proteomes" id="UP001258017">
    <property type="component" value="Unassembled WGS sequence"/>
</dbReference>
<evidence type="ECO:0000259" key="3">
    <source>
        <dbReference type="Pfam" id="PF13359"/>
    </source>
</evidence>
<dbReference type="EMBL" id="JAIFRP010000229">
    <property type="protein sequence ID" value="KAK2578574.1"/>
    <property type="molecule type" value="Genomic_DNA"/>
</dbReference>
<dbReference type="GO" id="GO:0046872">
    <property type="term" value="F:metal ion binding"/>
    <property type="evidence" value="ECO:0007669"/>
    <property type="project" value="UniProtKB-KW"/>
</dbReference>
<reference evidence="4" key="2">
    <citation type="journal article" date="2023" name="Commun. Biol.">
        <title>Intrasexual cuticular hydrocarbon dimorphism in a wasp sheds light on hydrocarbon biosynthesis genes in Hymenoptera.</title>
        <authorList>
            <person name="Moris V.C."/>
            <person name="Podsiadlowski L."/>
            <person name="Martin S."/>
            <person name="Oeyen J.P."/>
            <person name="Donath A."/>
            <person name="Petersen M."/>
            <person name="Wilbrandt J."/>
            <person name="Misof B."/>
            <person name="Liedtke D."/>
            <person name="Thamm M."/>
            <person name="Scheiner R."/>
            <person name="Schmitt T."/>
            <person name="Niehuis O."/>
        </authorList>
    </citation>
    <scope>NUCLEOTIDE SEQUENCE</scope>
    <source>
        <strain evidence="4">GBR_01_08_01A</strain>
    </source>
</reference>
<reference evidence="4" key="1">
    <citation type="submission" date="2021-08" db="EMBL/GenBank/DDBJ databases">
        <authorList>
            <person name="Misof B."/>
            <person name="Oliver O."/>
            <person name="Podsiadlowski L."/>
            <person name="Donath A."/>
            <person name="Peters R."/>
            <person name="Mayer C."/>
            <person name="Rust J."/>
            <person name="Gunkel S."/>
            <person name="Lesny P."/>
            <person name="Martin S."/>
            <person name="Oeyen J.P."/>
            <person name="Petersen M."/>
            <person name="Panagiotis P."/>
            <person name="Wilbrandt J."/>
            <person name="Tanja T."/>
        </authorList>
    </citation>
    <scope>NUCLEOTIDE SEQUENCE</scope>
    <source>
        <strain evidence="4">GBR_01_08_01A</strain>
        <tissue evidence="4">Thorax + abdomen</tissue>
    </source>
</reference>
<dbReference type="Pfam" id="PF13359">
    <property type="entry name" value="DDE_Tnp_4"/>
    <property type="match status" value="1"/>
</dbReference>
<organism evidence="4 5">
    <name type="scientific">Odynerus spinipes</name>
    <dbReference type="NCBI Taxonomy" id="1348599"/>
    <lineage>
        <taxon>Eukaryota</taxon>
        <taxon>Metazoa</taxon>
        <taxon>Ecdysozoa</taxon>
        <taxon>Arthropoda</taxon>
        <taxon>Hexapoda</taxon>
        <taxon>Insecta</taxon>
        <taxon>Pterygota</taxon>
        <taxon>Neoptera</taxon>
        <taxon>Endopterygota</taxon>
        <taxon>Hymenoptera</taxon>
        <taxon>Apocrita</taxon>
        <taxon>Aculeata</taxon>
        <taxon>Vespoidea</taxon>
        <taxon>Vespidae</taxon>
        <taxon>Eumeninae</taxon>
        <taxon>Odynerus</taxon>
    </lineage>
</organism>
<evidence type="ECO:0000256" key="2">
    <source>
        <dbReference type="ARBA" id="ARBA00022723"/>
    </source>
</evidence>
<evidence type="ECO:0000313" key="5">
    <source>
        <dbReference type="Proteomes" id="UP001258017"/>
    </source>
</evidence>
<evidence type="ECO:0000256" key="1">
    <source>
        <dbReference type="ARBA" id="ARBA00001968"/>
    </source>
</evidence>
<sequence>MPPFSGSEYYNYKKLFSIILLAVVDADYCFTFVDVGHSGRNSDCNIFTNSVLSSKLKENSLKVPQNRKLPFDELGEPMPFGFIGDEAFAVSSHIMRPYPNQYLGEKKGYSTIV</sequence>
<evidence type="ECO:0000313" key="4">
    <source>
        <dbReference type="EMBL" id="KAK2578574.1"/>
    </source>
</evidence>
<keyword evidence="2" id="KW-0479">Metal-binding</keyword>
<comment type="cofactor">
    <cofactor evidence="1">
        <name>a divalent metal cation</name>
        <dbReference type="ChEBI" id="CHEBI:60240"/>
    </cofactor>
</comment>
<accession>A0AAD9RF72</accession>
<gene>
    <name evidence="4" type="ORF">KPH14_012008</name>
</gene>
<protein>
    <recommendedName>
        <fullName evidence="3">DDE Tnp4 domain-containing protein</fullName>
    </recommendedName>
</protein>
<feature type="domain" description="DDE Tnp4" evidence="3">
    <location>
        <begin position="6"/>
        <end position="101"/>
    </location>
</feature>
<dbReference type="AlphaFoldDB" id="A0AAD9RF72"/>